<dbReference type="STRING" id="1121449.SAMN02745704_01063"/>
<protein>
    <recommendedName>
        <fullName evidence="3">VOC domain-containing protein</fullName>
    </recommendedName>
</protein>
<evidence type="ECO:0000313" key="2">
    <source>
        <dbReference type="Proteomes" id="UP000190027"/>
    </source>
</evidence>
<sequence length="361" mass="41107">MSLPFENSDTALREQVDQTLQTRKAAGLEGMVGGLEAVVVNVEPESLRDAAQEFLSVTGYMFEQAWRSESGRGCQLRQEGSADFLFTCRSGECTPFAPFNPGPKSQHLPQTRLETFIFKCPDLERFVALQREQGRCFLTAEPIRTQNFLFIQTPPSRYTGNSIGFVQWLQEEGQWAWPGSVPLNWRLEKPDYPHLSNVRELDHAATRVRAEERDRAIIEFMEWTNYQFDFAVYVESLNSITNVARLSAEDFSMVFTSGIKPFAGMEDSGPTEKYIHNYNTRVHHLAFHTQNIEQTFQGLQEQGVEFLVELVGGPSEGLHQTFTKPMEHTLLVNEYILRYGDFDGFFTKSNVTKLTAATEAQ</sequence>
<dbReference type="Gene3D" id="3.10.180.10">
    <property type="entry name" value="2,3-Dihydroxybiphenyl 1,2-Dioxygenase, domain 1"/>
    <property type="match status" value="1"/>
</dbReference>
<name>A0A1T4WM12_9BACT</name>
<dbReference type="AlphaFoldDB" id="A0A1T4WM12"/>
<gene>
    <name evidence="1" type="ORF">SAMN02745704_01063</name>
</gene>
<dbReference type="EMBL" id="FUYC01000003">
    <property type="protein sequence ID" value="SKA77918.1"/>
    <property type="molecule type" value="Genomic_DNA"/>
</dbReference>
<dbReference type="Proteomes" id="UP000190027">
    <property type="component" value="Unassembled WGS sequence"/>
</dbReference>
<proteinExistence type="predicted"/>
<dbReference type="SUPFAM" id="SSF54593">
    <property type="entry name" value="Glyoxalase/Bleomycin resistance protein/Dihydroxybiphenyl dioxygenase"/>
    <property type="match status" value="1"/>
</dbReference>
<dbReference type="OrthoDB" id="9788468at2"/>
<reference evidence="1 2" key="1">
    <citation type="submission" date="2017-02" db="EMBL/GenBank/DDBJ databases">
        <authorList>
            <person name="Peterson S.W."/>
        </authorList>
    </citation>
    <scope>NUCLEOTIDE SEQUENCE [LARGE SCALE GENOMIC DNA]</scope>
    <source>
        <strain evidence="1 2">DSM 16080</strain>
    </source>
</reference>
<keyword evidence="2" id="KW-1185">Reference proteome</keyword>
<evidence type="ECO:0000313" key="1">
    <source>
        <dbReference type="EMBL" id="SKA77918.1"/>
    </source>
</evidence>
<dbReference type="InterPro" id="IPR029068">
    <property type="entry name" value="Glyas_Bleomycin-R_OHBP_Dase"/>
</dbReference>
<evidence type="ECO:0008006" key="3">
    <source>
        <dbReference type="Google" id="ProtNLM"/>
    </source>
</evidence>
<organism evidence="1 2">
    <name type="scientific">Paucidesulfovibrio gracilis DSM 16080</name>
    <dbReference type="NCBI Taxonomy" id="1121449"/>
    <lineage>
        <taxon>Bacteria</taxon>
        <taxon>Pseudomonadati</taxon>
        <taxon>Thermodesulfobacteriota</taxon>
        <taxon>Desulfovibrionia</taxon>
        <taxon>Desulfovibrionales</taxon>
        <taxon>Desulfovibrionaceae</taxon>
        <taxon>Paucidesulfovibrio</taxon>
    </lineage>
</organism>
<accession>A0A1T4WM12</accession>